<name>A0AC35F069_9BILA</name>
<organism evidence="1 2">
    <name type="scientific">Panagrolaimus sp. PS1159</name>
    <dbReference type="NCBI Taxonomy" id="55785"/>
    <lineage>
        <taxon>Eukaryota</taxon>
        <taxon>Metazoa</taxon>
        <taxon>Ecdysozoa</taxon>
        <taxon>Nematoda</taxon>
        <taxon>Chromadorea</taxon>
        <taxon>Rhabditida</taxon>
        <taxon>Tylenchina</taxon>
        <taxon>Panagrolaimomorpha</taxon>
        <taxon>Panagrolaimoidea</taxon>
        <taxon>Panagrolaimidae</taxon>
        <taxon>Panagrolaimus</taxon>
    </lineage>
</organism>
<dbReference type="Proteomes" id="UP000887580">
    <property type="component" value="Unplaced"/>
</dbReference>
<sequence length="105" mass="12888">MFIFFVKAIIFCFFSVRLSFFFLSLYLSHHHRLGFLVFHSFFFSVLASVFITCFIILYSFLSSFKRTERSRLQYSICCIPSFFQFVKYFILVSIFRFLFYKKRNF</sequence>
<evidence type="ECO:0000313" key="1">
    <source>
        <dbReference type="Proteomes" id="UP000887580"/>
    </source>
</evidence>
<dbReference type="WBParaSite" id="PS1159_v2.g12497.t1">
    <property type="protein sequence ID" value="PS1159_v2.g12497.t1"/>
    <property type="gene ID" value="PS1159_v2.g12497"/>
</dbReference>
<proteinExistence type="predicted"/>
<accession>A0AC35F069</accession>
<evidence type="ECO:0000313" key="2">
    <source>
        <dbReference type="WBParaSite" id="PS1159_v2.g12497.t1"/>
    </source>
</evidence>
<protein>
    <submittedName>
        <fullName evidence="2">Uncharacterized protein</fullName>
    </submittedName>
</protein>
<reference evidence="2" key="1">
    <citation type="submission" date="2022-11" db="UniProtKB">
        <authorList>
            <consortium name="WormBaseParasite"/>
        </authorList>
    </citation>
    <scope>IDENTIFICATION</scope>
</reference>